<evidence type="ECO:0000313" key="3">
    <source>
        <dbReference type="Proteomes" id="UP000270620"/>
    </source>
</evidence>
<dbReference type="InterPro" id="IPR011652">
    <property type="entry name" value="MORN_2"/>
</dbReference>
<gene>
    <name evidence="2" type="ORF">EJA19_11240</name>
</gene>
<keyword evidence="1" id="KW-0732">Signal</keyword>
<dbReference type="Proteomes" id="UP000270620">
    <property type="component" value="Unassembled WGS sequence"/>
</dbReference>
<dbReference type="SUPFAM" id="SSF82185">
    <property type="entry name" value="Histone H3 K4-specific methyltransferase SET7/9 N-terminal domain"/>
    <property type="match status" value="2"/>
</dbReference>
<comment type="caution">
    <text evidence="2">The sequence shown here is derived from an EMBL/GenBank/DDBJ whole genome shotgun (WGS) entry which is preliminary data.</text>
</comment>
<feature type="signal peptide" evidence="1">
    <location>
        <begin position="1"/>
        <end position="19"/>
    </location>
</feature>
<protein>
    <submittedName>
        <fullName evidence="2">Toxin-antitoxin system YwqK family antitoxin</fullName>
    </submittedName>
</protein>
<dbReference type="EMBL" id="RWBG01000005">
    <property type="protein sequence ID" value="RSK38625.1"/>
    <property type="molecule type" value="Genomic_DNA"/>
</dbReference>
<organism evidence="2 3">
    <name type="scientific">Mangrovimonas spongiae</name>
    <dbReference type="NCBI Taxonomy" id="2494697"/>
    <lineage>
        <taxon>Bacteria</taxon>
        <taxon>Pseudomonadati</taxon>
        <taxon>Bacteroidota</taxon>
        <taxon>Flavobacteriia</taxon>
        <taxon>Flavobacteriales</taxon>
        <taxon>Flavobacteriaceae</taxon>
        <taxon>Mangrovimonas</taxon>
    </lineage>
</organism>
<dbReference type="Pfam" id="PF07661">
    <property type="entry name" value="MORN_2"/>
    <property type="match status" value="2"/>
</dbReference>
<dbReference type="PANTHER" id="PTHR33706:SF1">
    <property type="entry name" value="TPR REPEAT PROTEIN"/>
    <property type="match status" value="1"/>
</dbReference>
<keyword evidence="3" id="KW-1185">Reference proteome</keyword>
<dbReference type="PANTHER" id="PTHR33706">
    <property type="entry name" value="MORN VARIANT REPEAT PROTEIN"/>
    <property type="match status" value="1"/>
</dbReference>
<dbReference type="OrthoDB" id="1524045at2"/>
<dbReference type="Gene3D" id="2.20.110.10">
    <property type="entry name" value="Histone H3 K4-specific methyltransferase SET7/9 N-terminal domain"/>
    <property type="match status" value="1"/>
</dbReference>
<evidence type="ECO:0000313" key="2">
    <source>
        <dbReference type="EMBL" id="RSK38625.1"/>
    </source>
</evidence>
<dbReference type="RefSeq" id="WP_125468469.1">
    <property type="nucleotide sequence ID" value="NZ_RWBG01000005.1"/>
</dbReference>
<dbReference type="AlphaFoldDB" id="A0A428JX06"/>
<sequence length="424" mass="49368">MKSTLITITFLFLSIHLTAQVSQSIIGKWVPIKTDFYSDSELEDTVKQNSNKTCVSYIEFLKGGTIMTKDFTSNCEEIKAAPGTFNHIGEDWYKISVDELKDEEVQIQIEGNQMKMYINTGERSKAVALLKRYNDENSIKVNKKETSQASQNIIGKWAPMKFEVYIDNELESSKKNNNNNKCRSFFDFQEDGVIMIKDFNPDCEEIKVDPGTFNHIEDDRYKISIFKFKNKEAQLQIDNNQMKMSINITEESKLLLFLKRYSAITDTKAKKEKEDEIMYKDGVKHGLAKYYYPNGQILRTGYYEKGLKTGEWKAYRKIGGLLYIGSYKNDKATGEWKYYDAVNGVIDAIGNFKDDQKVGEWRYYYENGIIKMIGSYLNGKKEGKWNEYFDNEALKSTGYYQNNEKIGVWKFYDKYGDLIKNEKH</sequence>
<dbReference type="Gene3D" id="3.90.930.1">
    <property type="match status" value="1"/>
</dbReference>
<accession>A0A428JX06</accession>
<name>A0A428JX06_9FLAO</name>
<evidence type="ECO:0000256" key="1">
    <source>
        <dbReference type="SAM" id="SignalP"/>
    </source>
</evidence>
<proteinExistence type="predicted"/>
<reference evidence="2 3" key="1">
    <citation type="submission" date="2018-12" db="EMBL/GenBank/DDBJ databases">
        <title>Mangrovimonas spongiae sp. nov., a novel member of the genus Mangrovimonas isolated from marine sponge.</title>
        <authorList>
            <person name="Zhuang L."/>
            <person name="Luo L."/>
        </authorList>
    </citation>
    <scope>NUCLEOTIDE SEQUENCE [LARGE SCALE GENOMIC DNA]</scope>
    <source>
        <strain evidence="2 3">HN-E26</strain>
    </source>
</reference>
<feature type="chain" id="PRO_5019397840" evidence="1">
    <location>
        <begin position="20"/>
        <end position="424"/>
    </location>
</feature>